<evidence type="ECO:0000313" key="2">
    <source>
        <dbReference type="Proteomes" id="UP000007039"/>
    </source>
</evidence>
<dbReference type="SUPFAM" id="SSF101738">
    <property type="entry name" value="SspB-like"/>
    <property type="match status" value="1"/>
</dbReference>
<reference key="1">
    <citation type="submission" date="2010-11" db="EMBL/GenBank/DDBJ databases">
        <title>The complete genome of chromosome of Calditerrivibrio nitroreducens DSM 19672.</title>
        <authorList>
            <consortium name="US DOE Joint Genome Institute (JGI-PGF)"/>
            <person name="Lucas S."/>
            <person name="Copeland A."/>
            <person name="Lapidus A."/>
            <person name="Bruce D."/>
            <person name="Goodwin L."/>
            <person name="Pitluck S."/>
            <person name="Kyrpides N."/>
            <person name="Mavromatis K."/>
            <person name="Ivanova N."/>
            <person name="Mikhailova N."/>
            <person name="Zeytun A."/>
            <person name="Brettin T."/>
            <person name="Detter J.C."/>
            <person name="Tapia R."/>
            <person name="Han C."/>
            <person name="Land M."/>
            <person name="Hauser L."/>
            <person name="Markowitz V."/>
            <person name="Cheng J.-F."/>
            <person name="Hugenholtz P."/>
            <person name="Woyke T."/>
            <person name="Wu D."/>
            <person name="Spring S."/>
            <person name="Schroeder M."/>
            <person name="Brambilla E."/>
            <person name="Klenk H.-P."/>
            <person name="Eisen J.A."/>
        </authorList>
    </citation>
    <scope>NUCLEOTIDE SEQUENCE [LARGE SCALE GENOMIC DNA]</scope>
    <source>
        <strain>DSM 19672</strain>
    </source>
</reference>
<dbReference type="eggNOG" id="COG2969">
    <property type="taxonomic scope" value="Bacteria"/>
</dbReference>
<proteinExistence type="predicted"/>
<keyword evidence="2" id="KW-1185">Reference proteome</keyword>
<gene>
    <name evidence="1" type="ordered locus">Calni_0606</name>
</gene>
<reference evidence="1 2" key="2">
    <citation type="journal article" date="2011" name="Stand. Genomic Sci.">
        <title>Complete genome sequence of Calditerrivibrio nitroreducens type strain (Yu37-1).</title>
        <authorList>
            <person name="Pitluck S."/>
            <person name="Sikorski J."/>
            <person name="Zeytun A."/>
            <person name="Lapidus A."/>
            <person name="Nolan M."/>
            <person name="Lucas S."/>
            <person name="Hammon N."/>
            <person name="Deshpande S."/>
            <person name="Cheng J.F."/>
            <person name="Tapia R."/>
            <person name="Han C."/>
            <person name="Goodwin L."/>
            <person name="Liolios K."/>
            <person name="Pagani I."/>
            <person name="Ivanova N."/>
            <person name="Mavromatis K."/>
            <person name="Pati A."/>
            <person name="Chen A."/>
            <person name="Palaniappan K."/>
            <person name="Hauser L."/>
            <person name="Chang Y.J."/>
            <person name="Jeffries C.D."/>
            <person name="Detter J.C."/>
            <person name="Brambilla E."/>
            <person name="Djao O.D."/>
            <person name="Rohde M."/>
            <person name="Spring S."/>
            <person name="Goker M."/>
            <person name="Woyke T."/>
            <person name="Bristow J."/>
            <person name="Eisen J.A."/>
            <person name="Markowitz V."/>
            <person name="Hugenholtz P."/>
            <person name="Kyrpides N.C."/>
            <person name="Klenk H.P."/>
            <person name="Land M."/>
        </authorList>
    </citation>
    <scope>NUCLEOTIDE SEQUENCE [LARGE SCALE GENOMIC DNA]</scope>
    <source>
        <strain evidence="2">DSM 19672 / NBRC 101217 / Yu37-1</strain>
    </source>
</reference>
<dbReference type="RefSeq" id="WP_013450731.1">
    <property type="nucleotide sequence ID" value="NC_014758.1"/>
</dbReference>
<dbReference type="Gene3D" id="2.30.30.220">
    <property type="entry name" value="SspB-like"/>
    <property type="match status" value="1"/>
</dbReference>
<dbReference type="STRING" id="768670.Calni_0606"/>
<dbReference type="KEGG" id="cni:Calni_0606"/>
<dbReference type="EMBL" id="CP002347">
    <property type="protein sequence ID" value="ADR18518.1"/>
    <property type="molecule type" value="Genomic_DNA"/>
</dbReference>
<protein>
    <recommendedName>
        <fullName evidence="3">Stringent starvation protein B</fullName>
    </recommendedName>
</protein>
<dbReference type="OrthoDB" id="9803427at2"/>
<evidence type="ECO:0000313" key="1">
    <source>
        <dbReference type="EMBL" id="ADR18518.1"/>
    </source>
</evidence>
<sequence>MKGITNDTIKKEIFEFMLDRGYRFYMNIIPTELLVVGKRGLTPEEKETGLTLIFSKTSYKNLSFDDHFIYCDMKFNGIWENLKIPIYAINYILDDLYDPSFVFKFKISSPPKTIPENKTNSTSKKPQLKLIK</sequence>
<name>E4TFQ0_CALNY</name>
<organism evidence="1 2">
    <name type="scientific">Calditerrivibrio nitroreducens (strain DSM 19672 / NBRC 101217 / Yu37-1)</name>
    <dbReference type="NCBI Taxonomy" id="768670"/>
    <lineage>
        <taxon>Bacteria</taxon>
        <taxon>Pseudomonadati</taxon>
        <taxon>Deferribacterota</taxon>
        <taxon>Deferribacteres</taxon>
        <taxon>Deferribacterales</taxon>
        <taxon>Calditerrivibrionaceae</taxon>
    </lineage>
</organism>
<dbReference type="HOGENOM" id="CLU_136729_0_0_0"/>
<accession>E4TFQ0</accession>
<evidence type="ECO:0008006" key="3">
    <source>
        <dbReference type="Google" id="ProtNLM"/>
    </source>
</evidence>
<dbReference type="Proteomes" id="UP000007039">
    <property type="component" value="Chromosome"/>
</dbReference>
<dbReference type="AlphaFoldDB" id="E4TFQ0"/>
<dbReference type="InterPro" id="IPR036760">
    <property type="entry name" value="SspB-like_sf"/>
</dbReference>